<name>A0A521FFD1_9FLAO</name>
<evidence type="ECO:0000259" key="1">
    <source>
        <dbReference type="Pfam" id="PF07969"/>
    </source>
</evidence>
<dbReference type="Proteomes" id="UP000319267">
    <property type="component" value="Unassembled WGS sequence"/>
</dbReference>
<dbReference type="NCBIfam" id="NF005312">
    <property type="entry name" value="PRK06846.1"/>
    <property type="match status" value="1"/>
</dbReference>
<dbReference type="Gene3D" id="3.20.20.140">
    <property type="entry name" value="Metal-dependent hydrolases"/>
    <property type="match status" value="1"/>
</dbReference>
<feature type="domain" description="Amidohydrolase 3" evidence="1">
    <location>
        <begin position="256"/>
        <end position="443"/>
    </location>
</feature>
<dbReference type="EMBL" id="FXTQ01000011">
    <property type="protein sequence ID" value="SMO94897.1"/>
    <property type="molecule type" value="Genomic_DNA"/>
</dbReference>
<dbReference type="OrthoDB" id="9815027at2"/>
<dbReference type="GO" id="GO:0016814">
    <property type="term" value="F:hydrolase activity, acting on carbon-nitrogen (but not peptide) bonds, in cyclic amidines"/>
    <property type="evidence" value="ECO:0007669"/>
    <property type="project" value="TreeGrafter"/>
</dbReference>
<dbReference type="Gene3D" id="2.30.40.10">
    <property type="entry name" value="Urease, subunit C, domain 1"/>
    <property type="match status" value="1"/>
</dbReference>
<sequence>MDKRGISRKDFLKNSGLGLATIAFMPSVLQGKNKPLHEDKTTALGKTYALKNVRLETGFEFEGDEVVATKTGLFSVEIENGKIKKISPNGTGKEEIDAKGMLMLPSFRDMHIHLDKTLYAEKWRAVRRSGGIKGMIALEQKTMPDMLKNSTYKAEKLIELLQSQGTGFARSHVNIEPTSKLDSLKNLQIALANKKNSFGAELVVFPQHGLYYTDSLPYMKEAAKMDIDFIGGLDPTNVDGSIQRTMDTTIQLALDNNKGIDIHLHESGKSGLDTIEYLIDKVNENPALKGKTFVSHAFALAALDKVKQETIAEQLAAAQVGIISTIPFGGMIMPIPTLLKHGVNVMTGNDSIVDYWSTMGTGSVLQKANLAAQLYGQVSEFGLSRMLRLATAGPIPLDEKGVQQWPKAGDDADLVLVDASCSAEAVSRISPIKSLIYKGNIVF</sequence>
<dbReference type="PANTHER" id="PTHR32027:SF9">
    <property type="entry name" value="BLL3847 PROTEIN"/>
    <property type="match status" value="1"/>
</dbReference>
<organism evidence="2 3">
    <name type="scientific">Flavobacterium nitrogenifigens</name>
    <dbReference type="NCBI Taxonomy" id="1617283"/>
    <lineage>
        <taxon>Bacteria</taxon>
        <taxon>Pseudomonadati</taxon>
        <taxon>Bacteroidota</taxon>
        <taxon>Flavobacteriia</taxon>
        <taxon>Flavobacteriales</taxon>
        <taxon>Flavobacteriaceae</taxon>
        <taxon>Flavobacterium</taxon>
    </lineage>
</organism>
<dbReference type="SUPFAM" id="SSF51338">
    <property type="entry name" value="Composite domain of metallo-dependent hydrolases"/>
    <property type="match status" value="1"/>
</dbReference>
<dbReference type="Pfam" id="PF07969">
    <property type="entry name" value="Amidohydro_3"/>
    <property type="match status" value="1"/>
</dbReference>
<dbReference type="SUPFAM" id="SSF51556">
    <property type="entry name" value="Metallo-dependent hydrolases"/>
    <property type="match status" value="1"/>
</dbReference>
<keyword evidence="3" id="KW-1185">Reference proteome</keyword>
<evidence type="ECO:0000313" key="3">
    <source>
        <dbReference type="Proteomes" id="UP000319267"/>
    </source>
</evidence>
<proteinExistence type="predicted"/>
<dbReference type="AlphaFoldDB" id="A0A521FFD1"/>
<dbReference type="InterPro" id="IPR052349">
    <property type="entry name" value="Metallo-hydrolase_Enzymes"/>
</dbReference>
<accession>A0A521FFD1</accession>
<reference evidence="2 3" key="1">
    <citation type="submission" date="2017-05" db="EMBL/GenBank/DDBJ databases">
        <authorList>
            <person name="Varghese N."/>
            <person name="Submissions S."/>
        </authorList>
    </citation>
    <scope>NUCLEOTIDE SEQUENCE [LARGE SCALE GENOMIC DNA]</scope>
    <source>
        <strain evidence="2 3">DSM 29982</strain>
    </source>
</reference>
<evidence type="ECO:0000313" key="2">
    <source>
        <dbReference type="EMBL" id="SMO94897.1"/>
    </source>
</evidence>
<dbReference type="PANTHER" id="PTHR32027">
    <property type="entry name" value="CYTOSINE DEAMINASE"/>
    <property type="match status" value="1"/>
</dbReference>
<gene>
    <name evidence="2" type="ORF">SAMN06265220_11112</name>
</gene>
<dbReference type="RefSeq" id="WP_111375996.1">
    <property type="nucleotide sequence ID" value="NZ_CP043612.1"/>
</dbReference>
<dbReference type="InterPro" id="IPR013108">
    <property type="entry name" value="Amidohydro_3"/>
</dbReference>
<dbReference type="InterPro" id="IPR032466">
    <property type="entry name" value="Metal_Hydrolase"/>
</dbReference>
<dbReference type="CDD" id="cd01293">
    <property type="entry name" value="Bact_CD"/>
    <property type="match status" value="1"/>
</dbReference>
<dbReference type="InterPro" id="IPR011059">
    <property type="entry name" value="Metal-dep_hydrolase_composite"/>
</dbReference>
<protein>
    <submittedName>
        <fullName evidence="2">Cytosine/adenosine deaminase</fullName>
    </submittedName>
</protein>